<dbReference type="EMBL" id="VSSQ01143615">
    <property type="protein sequence ID" value="MPN63740.1"/>
    <property type="molecule type" value="Genomic_DNA"/>
</dbReference>
<organism evidence="1">
    <name type="scientific">bioreactor metagenome</name>
    <dbReference type="NCBI Taxonomy" id="1076179"/>
    <lineage>
        <taxon>unclassified sequences</taxon>
        <taxon>metagenomes</taxon>
        <taxon>ecological metagenomes</taxon>
    </lineage>
</organism>
<accession>A0A645JKV7</accession>
<name>A0A645JKV7_9ZZZZ</name>
<sequence length="82" mass="8848">MLQGLLGFVWLDRLPGLIYTAITKGYMGNLRDTGNRASGDHRQIDTPCPCNYTGAVVCHYTSLLVIAALSILPPASCVLPSR</sequence>
<evidence type="ECO:0000313" key="1">
    <source>
        <dbReference type="EMBL" id="MPN63740.1"/>
    </source>
</evidence>
<gene>
    <name evidence="1" type="ORF">SDC9_211506</name>
</gene>
<dbReference type="AlphaFoldDB" id="A0A645JKV7"/>
<comment type="caution">
    <text evidence="1">The sequence shown here is derived from an EMBL/GenBank/DDBJ whole genome shotgun (WGS) entry which is preliminary data.</text>
</comment>
<proteinExistence type="predicted"/>
<reference evidence="1" key="1">
    <citation type="submission" date="2019-08" db="EMBL/GenBank/DDBJ databases">
        <authorList>
            <person name="Kucharzyk K."/>
            <person name="Murdoch R.W."/>
            <person name="Higgins S."/>
            <person name="Loffler F."/>
        </authorList>
    </citation>
    <scope>NUCLEOTIDE SEQUENCE</scope>
</reference>
<protein>
    <submittedName>
        <fullName evidence="1">Uncharacterized protein</fullName>
    </submittedName>
</protein>